<evidence type="ECO:0008006" key="5">
    <source>
        <dbReference type="Google" id="ProtNLM"/>
    </source>
</evidence>
<dbReference type="Proteomes" id="UP001497512">
    <property type="component" value="Chromosome 19"/>
</dbReference>
<evidence type="ECO:0000256" key="1">
    <source>
        <dbReference type="SAM" id="MobiDB-lite"/>
    </source>
</evidence>
<protein>
    <recommendedName>
        <fullName evidence="5">AT4G36440-like protein</fullName>
    </recommendedName>
</protein>
<sequence length="433" mass="47335">MIKIQHQGCFSQAVSGEGKEYAFATVAEEFQNPNSAMFFCSVPLWSVLLITLAILSECSVAAAVAPLSDCYSLDKENYLFDFTSSIGREFRYEDQDHSMYVLRFCKDVFVEKGLTRLNNGRFSPIYFSSTTSHIDFVQEYRNGDLSGCEHQGYDYGGRTTVVSIICGSCPGVASCKDPDGCICSVTPNSDKCLQNVVLAVNFCQRGPHVFSGFTVGFSPRGKEVVENGMAHWGYDSGHVDYSFVTDQSRVYLYLTARSSEANNIGKPSFKVYPEEGLSVQLDGTASNGIPPTTESPTILQIDWRCEKKANLPYLVNVTIPVEGYDPVVFTLGKHCDYKQEKEKSGSNAWATFGVLSSILMVGLLIFCCAGFQYKTRVENRHGLDALPGFGVFTKCIEAVSGDSNGYAPADEAVNTTGPSRNVQRSSDGGYGAV</sequence>
<evidence type="ECO:0000256" key="2">
    <source>
        <dbReference type="SAM" id="Phobius"/>
    </source>
</evidence>
<accession>A0ABP0U8E6</accession>
<dbReference type="EMBL" id="OZ019911">
    <property type="protein sequence ID" value="CAK9212769.1"/>
    <property type="molecule type" value="Genomic_DNA"/>
</dbReference>
<feature type="region of interest" description="Disordered" evidence="1">
    <location>
        <begin position="409"/>
        <end position="433"/>
    </location>
</feature>
<feature type="compositionally biased region" description="Polar residues" evidence="1">
    <location>
        <begin position="413"/>
        <end position="426"/>
    </location>
</feature>
<gene>
    <name evidence="3" type="ORF">CSSPTR1EN2_LOCUS11402</name>
</gene>
<evidence type="ECO:0000313" key="4">
    <source>
        <dbReference type="Proteomes" id="UP001497512"/>
    </source>
</evidence>
<proteinExistence type="predicted"/>
<keyword evidence="2" id="KW-0472">Membrane</keyword>
<dbReference type="PANTHER" id="PTHR35752">
    <property type="entry name" value="G-PROTEIN COUPLED RECEPTOR"/>
    <property type="match status" value="1"/>
</dbReference>
<feature type="transmembrane region" description="Helical" evidence="2">
    <location>
        <begin position="348"/>
        <end position="371"/>
    </location>
</feature>
<keyword evidence="2" id="KW-1133">Transmembrane helix</keyword>
<keyword evidence="4" id="KW-1185">Reference proteome</keyword>
<name>A0ABP0U8E6_9BRYO</name>
<organism evidence="3 4">
    <name type="scientific">Sphagnum troendelagicum</name>
    <dbReference type="NCBI Taxonomy" id="128251"/>
    <lineage>
        <taxon>Eukaryota</taxon>
        <taxon>Viridiplantae</taxon>
        <taxon>Streptophyta</taxon>
        <taxon>Embryophyta</taxon>
        <taxon>Bryophyta</taxon>
        <taxon>Sphagnophytina</taxon>
        <taxon>Sphagnopsida</taxon>
        <taxon>Sphagnales</taxon>
        <taxon>Sphagnaceae</taxon>
        <taxon>Sphagnum</taxon>
    </lineage>
</organism>
<evidence type="ECO:0000313" key="3">
    <source>
        <dbReference type="EMBL" id="CAK9212769.1"/>
    </source>
</evidence>
<keyword evidence="2" id="KW-0812">Transmembrane</keyword>
<reference evidence="3" key="1">
    <citation type="submission" date="2024-02" db="EMBL/GenBank/DDBJ databases">
        <authorList>
            <consortium name="ELIXIR-Norway"/>
            <consortium name="Elixir Norway"/>
        </authorList>
    </citation>
    <scope>NUCLEOTIDE SEQUENCE</scope>
</reference>
<dbReference type="PANTHER" id="PTHR35752:SF1">
    <property type="entry name" value="G-PROTEIN COUPLED RECEPTOR"/>
    <property type="match status" value="1"/>
</dbReference>